<dbReference type="InterPro" id="IPR046347">
    <property type="entry name" value="bZIP_sf"/>
</dbReference>
<dbReference type="eggNOG" id="ENOG502S175">
    <property type="taxonomic scope" value="Eukaryota"/>
</dbReference>
<dbReference type="FunCoup" id="J3P0K1">
    <property type="interactions" value="1308"/>
</dbReference>
<dbReference type="InterPro" id="IPR050936">
    <property type="entry name" value="AP-1-like"/>
</dbReference>
<dbReference type="GO" id="GO:0001228">
    <property type="term" value="F:DNA-binding transcription activator activity, RNA polymerase II-specific"/>
    <property type="evidence" value="ECO:0007669"/>
    <property type="project" value="TreeGrafter"/>
</dbReference>
<reference evidence="11" key="3">
    <citation type="submission" date="2010-09" db="EMBL/GenBank/DDBJ databases">
        <title>Annotation of Gaeumannomyces graminis var. tritici R3-111a-1.</title>
        <authorList>
            <consortium name="The Broad Institute Genome Sequencing Platform"/>
            <person name="Ma L.-J."/>
            <person name="Dead R."/>
            <person name="Young S.K."/>
            <person name="Zeng Q."/>
            <person name="Gargeya S."/>
            <person name="Fitzgerald M."/>
            <person name="Haas B."/>
            <person name="Abouelleil A."/>
            <person name="Alvarado L."/>
            <person name="Arachchi H.M."/>
            <person name="Berlin A."/>
            <person name="Brown A."/>
            <person name="Chapman S.B."/>
            <person name="Chen Z."/>
            <person name="Dunbar C."/>
            <person name="Freedman E."/>
            <person name="Gearin G."/>
            <person name="Gellesch M."/>
            <person name="Goldberg J."/>
            <person name="Griggs A."/>
            <person name="Gujja S."/>
            <person name="Heiman D."/>
            <person name="Howarth C."/>
            <person name="Larson L."/>
            <person name="Lui A."/>
            <person name="MacDonald P.J.P."/>
            <person name="Mehta T."/>
            <person name="Montmayeur A."/>
            <person name="Murphy C."/>
            <person name="Neiman D."/>
            <person name="Pearson M."/>
            <person name="Priest M."/>
            <person name="Roberts A."/>
            <person name="Saif S."/>
            <person name="Shea T."/>
            <person name="Shenoy N."/>
            <person name="Sisk P."/>
            <person name="Stolte C."/>
            <person name="Sykes S."/>
            <person name="Yandava C."/>
            <person name="Wortman J."/>
            <person name="Nusbaum C."/>
            <person name="Birren B."/>
        </authorList>
    </citation>
    <scope>NUCLEOTIDE SEQUENCE</scope>
    <source>
        <strain evidence="11">R3-111a-1</strain>
    </source>
</reference>
<feature type="domain" description="BZIP" evidence="10">
    <location>
        <begin position="104"/>
        <end position="119"/>
    </location>
</feature>
<dbReference type="VEuPathDB" id="FungiDB:GGTG_07046"/>
<evidence type="ECO:0000256" key="4">
    <source>
        <dbReference type="ARBA" id="ARBA00023015"/>
    </source>
</evidence>
<dbReference type="GO" id="GO:0000976">
    <property type="term" value="F:transcription cis-regulatory region binding"/>
    <property type="evidence" value="ECO:0007669"/>
    <property type="project" value="InterPro"/>
</dbReference>
<comment type="similarity">
    <text evidence="3">Belongs to the bZIP family.</text>
</comment>
<sequence>MEQISPLLDLPSPVSSYHYLYGQESEQYLDAHTSDSQSPINSQYDMSYLQDFGLGEVYPSPPEAGEGEADSPTSHDGSPTAPKAPAKRKRENRYKNAPPSVLSRRRAQNRASQRAYRERKDQRIKDLEQMLSDSKQRNDVLSQAYQGLHAEYVKLKTAQQMSAAAAAAAAAATEGRGEQRQHHPHCQQHQQQQQQHAATSTYAASIAAFADPAALGLPDPGLELDVFGYTDMTTYAHI</sequence>
<dbReference type="InterPro" id="IPR004827">
    <property type="entry name" value="bZIP"/>
</dbReference>
<feature type="region of interest" description="Disordered" evidence="9">
    <location>
        <begin position="169"/>
        <end position="199"/>
    </location>
</feature>
<keyword evidence="5" id="KW-0238">DNA-binding</keyword>
<dbReference type="PANTHER" id="PTHR40621:SF11">
    <property type="entry name" value="TRANSCRIPTION FACTOR KAPC-RELATED"/>
    <property type="match status" value="1"/>
</dbReference>
<evidence type="ECO:0000256" key="2">
    <source>
        <dbReference type="ARBA" id="ARBA00004123"/>
    </source>
</evidence>
<dbReference type="GeneID" id="20347504"/>
<proteinExistence type="inferred from homology"/>
<dbReference type="EnsemblFungi" id="EJT77134">
    <property type="protein sequence ID" value="EJT77134"/>
    <property type="gene ID" value="GGTG_07046"/>
</dbReference>
<dbReference type="SMART" id="SM00338">
    <property type="entry name" value="BRLZ"/>
    <property type="match status" value="1"/>
</dbReference>
<evidence type="ECO:0000313" key="11">
    <source>
        <dbReference type="EMBL" id="EJT77134.1"/>
    </source>
</evidence>
<dbReference type="HOGENOM" id="CLU_092127_1_0_1"/>
<dbReference type="SUPFAM" id="SSF57959">
    <property type="entry name" value="Leucine zipper domain"/>
    <property type="match status" value="1"/>
</dbReference>
<keyword evidence="7" id="KW-0539">Nucleus</keyword>
<evidence type="ECO:0000313" key="12">
    <source>
        <dbReference type="EnsemblFungi" id="EJT77134"/>
    </source>
</evidence>
<gene>
    <name evidence="12" type="primary">20347504</name>
    <name evidence="11" type="ORF">GGTG_07046</name>
</gene>
<comment type="function">
    <text evidence="1">Putative transcription factor.</text>
</comment>
<evidence type="ECO:0000256" key="6">
    <source>
        <dbReference type="ARBA" id="ARBA00023163"/>
    </source>
</evidence>
<dbReference type="GO" id="GO:0090575">
    <property type="term" value="C:RNA polymerase II transcription regulator complex"/>
    <property type="evidence" value="ECO:0007669"/>
    <property type="project" value="TreeGrafter"/>
</dbReference>
<keyword evidence="4" id="KW-0805">Transcription regulation</keyword>
<dbReference type="Pfam" id="PF00170">
    <property type="entry name" value="bZIP_1"/>
    <property type="match status" value="1"/>
</dbReference>
<evidence type="ECO:0000256" key="7">
    <source>
        <dbReference type="ARBA" id="ARBA00023242"/>
    </source>
</evidence>
<feature type="region of interest" description="Disordered" evidence="9">
    <location>
        <begin position="51"/>
        <end position="123"/>
    </location>
</feature>
<reference evidence="12" key="5">
    <citation type="submission" date="2018-04" db="UniProtKB">
        <authorList>
            <consortium name="EnsemblFungi"/>
        </authorList>
    </citation>
    <scope>IDENTIFICATION</scope>
    <source>
        <strain evidence="12">R3-111a-1</strain>
    </source>
</reference>
<accession>J3P0K1</accession>
<reference evidence="12" key="4">
    <citation type="journal article" date="2015" name="G3 (Bethesda)">
        <title>Genome sequences of three phytopathogenic species of the Magnaporthaceae family of fungi.</title>
        <authorList>
            <person name="Okagaki L.H."/>
            <person name="Nunes C.C."/>
            <person name="Sailsbery J."/>
            <person name="Clay B."/>
            <person name="Brown D."/>
            <person name="John T."/>
            <person name="Oh Y."/>
            <person name="Young N."/>
            <person name="Fitzgerald M."/>
            <person name="Haas B.J."/>
            <person name="Zeng Q."/>
            <person name="Young S."/>
            <person name="Adiconis X."/>
            <person name="Fan L."/>
            <person name="Levin J.Z."/>
            <person name="Mitchell T.K."/>
            <person name="Okubara P.A."/>
            <person name="Farman M.L."/>
            <person name="Kohn L.M."/>
            <person name="Birren B."/>
            <person name="Ma L.-J."/>
            <person name="Dean R.A."/>
        </authorList>
    </citation>
    <scope>NUCLEOTIDE SEQUENCE</scope>
    <source>
        <strain evidence="12">R3-111a-1</strain>
    </source>
</reference>
<reference evidence="13" key="1">
    <citation type="submission" date="2010-07" db="EMBL/GenBank/DDBJ databases">
        <title>The genome sequence of Gaeumannomyces graminis var. tritici strain R3-111a-1.</title>
        <authorList>
            <consortium name="The Broad Institute Genome Sequencing Platform"/>
            <person name="Ma L.-J."/>
            <person name="Dead R."/>
            <person name="Young S."/>
            <person name="Zeng Q."/>
            <person name="Koehrsen M."/>
            <person name="Alvarado L."/>
            <person name="Berlin A."/>
            <person name="Chapman S.B."/>
            <person name="Chen Z."/>
            <person name="Freedman E."/>
            <person name="Gellesch M."/>
            <person name="Goldberg J."/>
            <person name="Griggs A."/>
            <person name="Gujja S."/>
            <person name="Heilman E.R."/>
            <person name="Heiman D."/>
            <person name="Hepburn T."/>
            <person name="Howarth C."/>
            <person name="Jen D."/>
            <person name="Larson L."/>
            <person name="Mehta T."/>
            <person name="Neiman D."/>
            <person name="Pearson M."/>
            <person name="Roberts A."/>
            <person name="Saif S."/>
            <person name="Shea T."/>
            <person name="Shenoy N."/>
            <person name="Sisk P."/>
            <person name="Stolte C."/>
            <person name="Sykes S."/>
            <person name="Walk T."/>
            <person name="White J."/>
            <person name="Yandava C."/>
            <person name="Haas B."/>
            <person name="Nusbaum C."/>
            <person name="Birren B."/>
        </authorList>
    </citation>
    <scope>NUCLEOTIDE SEQUENCE [LARGE SCALE GENOMIC DNA]</scope>
    <source>
        <strain evidence="13">R3-111a-1</strain>
    </source>
</reference>
<feature type="compositionally biased region" description="Low complexity" evidence="9">
    <location>
        <begin position="187"/>
        <end position="199"/>
    </location>
</feature>
<keyword evidence="13" id="KW-1185">Reference proteome</keyword>
<evidence type="ECO:0000256" key="1">
    <source>
        <dbReference type="ARBA" id="ARBA00004049"/>
    </source>
</evidence>
<dbReference type="EMBL" id="GL385397">
    <property type="protein sequence ID" value="EJT77134.1"/>
    <property type="molecule type" value="Genomic_DNA"/>
</dbReference>
<reference evidence="11" key="2">
    <citation type="submission" date="2010-07" db="EMBL/GenBank/DDBJ databases">
        <authorList>
            <consortium name="The Broad Institute Genome Sequencing Platform"/>
            <consortium name="Broad Institute Genome Sequencing Center for Infectious Disease"/>
            <person name="Ma L.-J."/>
            <person name="Dead R."/>
            <person name="Young S."/>
            <person name="Zeng Q."/>
            <person name="Koehrsen M."/>
            <person name="Alvarado L."/>
            <person name="Berlin A."/>
            <person name="Chapman S.B."/>
            <person name="Chen Z."/>
            <person name="Freedman E."/>
            <person name="Gellesch M."/>
            <person name="Goldberg J."/>
            <person name="Griggs A."/>
            <person name="Gujja S."/>
            <person name="Heilman E.R."/>
            <person name="Heiman D."/>
            <person name="Hepburn T."/>
            <person name="Howarth C."/>
            <person name="Jen D."/>
            <person name="Larson L."/>
            <person name="Mehta T."/>
            <person name="Neiman D."/>
            <person name="Pearson M."/>
            <person name="Roberts A."/>
            <person name="Saif S."/>
            <person name="Shea T."/>
            <person name="Shenoy N."/>
            <person name="Sisk P."/>
            <person name="Stolte C."/>
            <person name="Sykes S."/>
            <person name="Walk T."/>
            <person name="White J."/>
            <person name="Yandava C."/>
            <person name="Haas B."/>
            <person name="Nusbaum C."/>
            <person name="Birren B."/>
        </authorList>
    </citation>
    <scope>NUCLEOTIDE SEQUENCE</scope>
    <source>
        <strain evidence="11">R3-111a-1</strain>
    </source>
</reference>
<dbReference type="OrthoDB" id="2593073at2759"/>
<evidence type="ECO:0000259" key="10">
    <source>
        <dbReference type="PROSITE" id="PS00036"/>
    </source>
</evidence>
<organism evidence="11">
    <name type="scientific">Gaeumannomyces tritici (strain R3-111a-1)</name>
    <name type="common">Wheat and barley take-all root rot fungus</name>
    <name type="synonym">Gaeumannomyces graminis var. tritici</name>
    <dbReference type="NCBI Taxonomy" id="644352"/>
    <lineage>
        <taxon>Eukaryota</taxon>
        <taxon>Fungi</taxon>
        <taxon>Dikarya</taxon>
        <taxon>Ascomycota</taxon>
        <taxon>Pezizomycotina</taxon>
        <taxon>Sordariomycetes</taxon>
        <taxon>Sordariomycetidae</taxon>
        <taxon>Magnaporthales</taxon>
        <taxon>Magnaporthaceae</taxon>
        <taxon>Gaeumannomyces</taxon>
    </lineage>
</organism>
<dbReference type="Gene3D" id="1.20.5.170">
    <property type="match status" value="1"/>
</dbReference>
<evidence type="ECO:0000256" key="3">
    <source>
        <dbReference type="ARBA" id="ARBA00007163"/>
    </source>
</evidence>
<name>J3P0K1_GAET3</name>
<dbReference type="RefSeq" id="XP_009223134.1">
    <property type="nucleotide sequence ID" value="XM_009224870.1"/>
</dbReference>
<evidence type="ECO:0000256" key="9">
    <source>
        <dbReference type="SAM" id="MobiDB-lite"/>
    </source>
</evidence>
<dbReference type="Proteomes" id="UP000006039">
    <property type="component" value="Unassembled WGS sequence"/>
</dbReference>
<dbReference type="PROSITE" id="PS00036">
    <property type="entry name" value="BZIP_BASIC"/>
    <property type="match status" value="1"/>
</dbReference>
<comment type="subcellular location">
    <subcellularLocation>
        <location evidence="2">Nucleus</location>
    </subcellularLocation>
</comment>
<evidence type="ECO:0000256" key="8">
    <source>
        <dbReference type="ARBA" id="ARBA00044067"/>
    </source>
</evidence>
<evidence type="ECO:0000313" key="13">
    <source>
        <dbReference type="Proteomes" id="UP000006039"/>
    </source>
</evidence>
<evidence type="ECO:0000256" key="5">
    <source>
        <dbReference type="ARBA" id="ARBA00023125"/>
    </source>
</evidence>
<dbReference type="AlphaFoldDB" id="J3P0K1"/>
<dbReference type="PANTHER" id="PTHR40621">
    <property type="entry name" value="TRANSCRIPTION FACTOR KAPC-RELATED"/>
    <property type="match status" value="1"/>
</dbReference>
<dbReference type="CDD" id="cd14688">
    <property type="entry name" value="bZIP_YAP"/>
    <property type="match status" value="1"/>
</dbReference>
<keyword evidence="6" id="KW-0804">Transcription</keyword>
<dbReference type="STRING" id="644352.J3P0K1"/>
<protein>
    <recommendedName>
        <fullName evidence="8">Putative transcription factor kapC</fullName>
    </recommendedName>
</protein>